<dbReference type="WBParaSite" id="sdigi.contig87.g3986.t1">
    <property type="protein sequence ID" value="sdigi.contig87.g3986.t1"/>
    <property type="gene ID" value="sdigi.contig87.g3986"/>
</dbReference>
<protein>
    <submittedName>
        <fullName evidence="2">Uncharacterized protein</fullName>
    </submittedName>
</protein>
<sequence>MLSAVFHLRQEDNKPLAQHEAFQHATVGNFLGSSVEGSGSGFIRCIYTAKHIANTTVTLLCSVDAGCCERGCCPEDLFWYGTFPAISLKIFAFYGTLPVSKLLDTVKKWLEGVSCAF</sequence>
<organism evidence="1 2">
    <name type="scientific">Setaria digitata</name>
    <dbReference type="NCBI Taxonomy" id="48799"/>
    <lineage>
        <taxon>Eukaryota</taxon>
        <taxon>Metazoa</taxon>
        <taxon>Ecdysozoa</taxon>
        <taxon>Nematoda</taxon>
        <taxon>Chromadorea</taxon>
        <taxon>Rhabditida</taxon>
        <taxon>Spirurina</taxon>
        <taxon>Spiruromorpha</taxon>
        <taxon>Filarioidea</taxon>
        <taxon>Setariidae</taxon>
        <taxon>Setaria</taxon>
    </lineage>
</organism>
<evidence type="ECO:0000313" key="1">
    <source>
        <dbReference type="Proteomes" id="UP000887581"/>
    </source>
</evidence>
<keyword evidence="1" id="KW-1185">Reference proteome</keyword>
<accession>A0A915Q609</accession>
<name>A0A915Q609_9BILA</name>
<proteinExistence type="predicted"/>
<dbReference type="Proteomes" id="UP000887581">
    <property type="component" value="Unplaced"/>
</dbReference>
<dbReference type="AlphaFoldDB" id="A0A915Q609"/>
<evidence type="ECO:0000313" key="2">
    <source>
        <dbReference type="WBParaSite" id="sdigi.contig87.g3986.t1"/>
    </source>
</evidence>
<reference evidence="2" key="1">
    <citation type="submission" date="2022-11" db="UniProtKB">
        <authorList>
            <consortium name="WormBaseParasite"/>
        </authorList>
    </citation>
    <scope>IDENTIFICATION</scope>
</reference>